<organism evidence="3 4">
    <name type="scientific">Stackebrandtia albiflava</name>
    <dbReference type="NCBI Taxonomy" id="406432"/>
    <lineage>
        <taxon>Bacteria</taxon>
        <taxon>Bacillati</taxon>
        <taxon>Actinomycetota</taxon>
        <taxon>Actinomycetes</taxon>
        <taxon>Glycomycetales</taxon>
        <taxon>Glycomycetaceae</taxon>
        <taxon>Stackebrandtia</taxon>
    </lineage>
</organism>
<keyword evidence="1" id="KW-0812">Transmembrane</keyword>
<accession>A0A562UY40</accession>
<proteinExistence type="predicted"/>
<dbReference type="EMBL" id="VLLL01000007">
    <property type="protein sequence ID" value="TWJ10539.1"/>
    <property type="molecule type" value="Genomic_DNA"/>
</dbReference>
<dbReference type="InterPro" id="IPR025235">
    <property type="entry name" value="DUF4178"/>
</dbReference>
<dbReference type="InterPro" id="IPR010916">
    <property type="entry name" value="TonB_box_CS"/>
</dbReference>
<reference evidence="3 4" key="1">
    <citation type="journal article" date="2013" name="Stand. Genomic Sci.">
        <title>Genomic Encyclopedia of Type Strains, Phase I: The one thousand microbial genomes (KMG-I) project.</title>
        <authorList>
            <person name="Kyrpides N.C."/>
            <person name="Woyke T."/>
            <person name="Eisen J.A."/>
            <person name="Garrity G."/>
            <person name="Lilburn T.G."/>
            <person name="Beck B.J."/>
            <person name="Whitman W.B."/>
            <person name="Hugenholtz P."/>
            <person name="Klenk H.P."/>
        </authorList>
    </citation>
    <scope>NUCLEOTIDE SEQUENCE [LARGE SCALE GENOMIC DNA]</scope>
    <source>
        <strain evidence="3 4">DSM 45044</strain>
    </source>
</reference>
<sequence>MVAGSPLICEVPPDMFSDILLGLLCVALVVVALAVGAFVVYKIRRDRREADRRARQAAAPKDPFADFDTDVLRGDPRALKAGDILDTHGETLTVRGSLRLKEGGYHWSEHLIDTGGGVKRWLSVEEDPDLELVLWTEVSGAPAPGGRELQYDGKTFHLEESGRADYVSEATTGLQPRGDVRYHDYRASDDTRLSYEDFGTGRHEAAIGLVIRREEITIYPQSP</sequence>
<feature type="transmembrane region" description="Helical" evidence="1">
    <location>
        <begin position="20"/>
        <end position="43"/>
    </location>
</feature>
<dbReference type="Proteomes" id="UP000321617">
    <property type="component" value="Unassembled WGS sequence"/>
</dbReference>
<dbReference type="PROSITE" id="PS00430">
    <property type="entry name" value="TONB_DEPENDENT_REC_1"/>
    <property type="match status" value="1"/>
</dbReference>
<feature type="domain" description="DUF4178" evidence="2">
    <location>
        <begin position="80"/>
        <end position="212"/>
    </location>
</feature>
<dbReference type="Pfam" id="PF13785">
    <property type="entry name" value="DUF4178"/>
    <property type="match status" value="1"/>
</dbReference>
<evidence type="ECO:0000256" key="1">
    <source>
        <dbReference type="SAM" id="Phobius"/>
    </source>
</evidence>
<name>A0A562UY40_9ACTN</name>
<evidence type="ECO:0000259" key="2">
    <source>
        <dbReference type="Pfam" id="PF13785"/>
    </source>
</evidence>
<keyword evidence="1" id="KW-1133">Transmembrane helix</keyword>
<dbReference type="AlphaFoldDB" id="A0A562UY40"/>
<protein>
    <submittedName>
        <fullName evidence="3">Uncharacterized protein DUF4178</fullName>
    </submittedName>
</protein>
<keyword evidence="1" id="KW-0472">Membrane</keyword>
<evidence type="ECO:0000313" key="3">
    <source>
        <dbReference type="EMBL" id="TWJ10539.1"/>
    </source>
</evidence>
<keyword evidence="4" id="KW-1185">Reference proteome</keyword>
<evidence type="ECO:0000313" key="4">
    <source>
        <dbReference type="Proteomes" id="UP000321617"/>
    </source>
</evidence>
<gene>
    <name evidence="3" type="ORF">LX16_3958</name>
</gene>
<comment type="caution">
    <text evidence="3">The sequence shown here is derived from an EMBL/GenBank/DDBJ whole genome shotgun (WGS) entry which is preliminary data.</text>
</comment>